<accession>A0ABR8KRL3</accession>
<dbReference type="Pfam" id="PF00999">
    <property type="entry name" value="Na_H_Exchanger"/>
    <property type="match status" value="1"/>
</dbReference>
<feature type="transmembrane region" description="Helical" evidence="10">
    <location>
        <begin position="61"/>
        <end position="81"/>
    </location>
</feature>
<gene>
    <name evidence="13" type="ORF">IB285_13925</name>
</gene>
<evidence type="ECO:0000256" key="4">
    <source>
        <dbReference type="ARBA" id="ARBA00022475"/>
    </source>
</evidence>
<evidence type="ECO:0000256" key="8">
    <source>
        <dbReference type="ARBA" id="ARBA00023136"/>
    </source>
</evidence>
<dbReference type="Proteomes" id="UP000635384">
    <property type="component" value="Unassembled WGS sequence"/>
</dbReference>
<name>A0ABR8KRL3_9SPHN</name>
<sequence length="639" mass="68794">MESQALVIATIGVLGIGAQWLAWRTGWPAIVLMLAAGFLAGPVAGELGFRLLDPEAAFGDLLDPAIGIGVALILFEGGLSLDLRELRHSGSAVWRLATVGVVVGWALGAVAASQIAGLAWPVAILFGGILIVTGPTVVIPLLRQANVQTRPNSILKWEGIVNDPTGALCAVIAYEYFRRVAESPNASVIEVVPPLIIAAILAGLIGYAAARMIAYLFPRGAIPEYLKVPVLFIAVIFVFVLTNKIEHEAGLVAVTVMGITLANTGFSSIRSIHPFKENIAVLLVSGIFILLSSSLSWSDLVYLDPTTEVGLRFILFLLALLFIVRPLTVIVSLLGSSVPWNERLFIAWIAPRGIVLVAISGLFALRLADLGYSDGQVLTALSFAVVVATVVAHGFTVDIVAKWLGVKGTSRPGLLIVGSTPWTIALAKEMQALKTPVMIVDPSWQSLGPARREGLPFYHGEILNEATEHNLDLTPYQVLVAATDNEAYNTLVCNEFAHEVGRDSVYQLGESADGDDDKHALPPTLRGRALFESGFGVTDVNERQQQGWVFRKTKLSDEFDFEDAQEKLPDSANMLLLLRSSGRLRFFTHAARPEPRAGDTILSFSPPQLKTLEEKAARRASRESGRDKGGQTPQKPQPS</sequence>
<dbReference type="InterPro" id="IPR036291">
    <property type="entry name" value="NAD(P)-bd_dom_sf"/>
</dbReference>
<evidence type="ECO:0000256" key="1">
    <source>
        <dbReference type="ARBA" id="ARBA00004651"/>
    </source>
</evidence>
<feature type="transmembrane region" description="Helical" evidence="10">
    <location>
        <begin position="377"/>
        <end position="401"/>
    </location>
</feature>
<feature type="transmembrane region" description="Helical" evidence="10">
    <location>
        <begin position="249"/>
        <end position="266"/>
    </location>
</feature>
<keyword evidence="8 10" id="KW-0472">Membrane</keyword>
<feature type="transmembrane region" description="Helical" evidence="10">
    <location>
        <begin position="30"/>
        <end position="49"/>
    </location>
</feature>
<feature type="transmembrane region" description="Helical" evidence="10">
    <location>
        <begin position="309"/>
        <end position="333"/>
    </location>
</feature>
<evidence type="ECO:0000256" key="2">
    <source>
        <dbReference type="ARBA" id="ARBA00022448"/>
    </source>
</evidence>
<keyword evidence="7" id="KW-0406">Ion transport</keyword>
<keyword evidence="2" id="KW-0813">Transport</keyword>
<feature type="transmembrane region" description="Helical" evidence="10">
    <location>
        <begin position="6"/>
        <end position="23"/>
    </location>
</feature>
<dbReference type="PANTHER" id="PTHR32507">
    <property type="entry name" value="NA(+)/H(+) ANTIPORTER 1"/>
    <property type="match status" value="1"/>
</dbReference>
<evidence type="ECO:0000259" key="12">
    <source>
        <dbReference type="Pfam" id="PF02254"/>
    </source>
</evidence>
<evidence type="ECO:0000259" key="11">
    <source>
        <dbReference type="Pfam" id="PF00999"/>
    </source>
</evidence>
<dbReference type="Gene3D" id="3.40.50.720">
    <property type="entry name" value="NAD(P)-binding Rossmann-like Domain"/>
    <property type="match status" value="1"/>
</dbReference>
<evidence type="ECO:0000256" key="9">
    <source>
        <dbReference type="SAM" id="MobiDB-lite"/>
    </source>
</evidence>
<comment type="caution">
    <text evidence="13">The sequence shown here is derived from an EMBL/GenBank/DDBJ whole genome shotgun (WGS) entry which is preliminary data.</text>
</comment>
<evidence type="ECO:0000256" key="7">
    <source>
        <dbReference type="ARBA" id="ARBA00023065"/>
    </source>
</evidence>
<evidence type="ECO:0000313" key="13">
    <source>
        <dbReference type="EMBL" id="MBD2843355.1"/>
    </source>
</evidence>
<dbReference type="SUPFAM" id="SSF51735">
    <property type="entry name" value="NAD(P)-binding Rossmann-fold domains"/>
    <property type="match status" value="1"/>
</dbReference>
<feature type="region of interest" description="Disordered" evidence="9">
    <location>
        <begin position="596"/>
        <end position="639"/>
    </location>
</feature>
<dbReference type="InterPro" id="IPR003148">
    <property type="entry name" value="RCK_N"/>
</dbReference>
<feature type="domain" description="RCK N-terminal" evidence="12">
    <location>
        <begin position="415"/>
        <end position="495"/>
    </location>
</feature>
<dbReference type="InterPro" id="IPR038770">
    <property type="entry name" value="Na+/solute_symporter_sf"/>
</dbReference>
<feature type="transmembrane region" description="Helical" evidence="10">
    <location>
        <begin position="225"/>
        <end position="243"/>
    </location>
</feature>
<evidence type="ECO:0000256" key="6">
    <source>
        <dbReference type="ARBA" id="ARBA00022989"/>
    </source>
</evidence>
<feature type="transmembrane region" description="Helical" evidence="10">
    <location>
        <begin position="118"/>
        <end position="142"/>
    </location>
</feature>
<evidence type="ECO:0000256" key="3">
    <source>
        <dbReference type="ARBA" id="ARBA00022449"/>
    </source>
</evidence>
<feature type="transmembrane region" description="Helical" evidence="10">
    <location>
        <begin position="345"/>
        <end position="365"/>
    </location>
</feature>
<dbReference type="Pfam" id="PF02254">
    <property type="entry name" value="TrkA_N"/>
    <property type="match status" value="1"/>
</dbReference>
<dbReference type="Gene3D" id="1.20.1530.20">
    <property type="match status" value="1"/>
</dbReference>
<dbReference type="RefSeq" id="WP_190788723.1">
    <property type="nucleotide sequence ID" value="NZ_JACXLC010000001.1"/>
</dbReference>
<comment type="subcellular location">
    <subcellularLocation>
        <location evidence="1">Cell membrane</location>
        <topology evidence="1">Multi-pass membrane protein</topology>
    </subcellularLocation>
</comment>
<keyword evidence="3" id="KW-0050">Antiport</keyword>
<feature type="domain" description="Cation/H+ exchanger transmembrane" evidence="11">
    <location>
        <begin position="21"/>
        <end position="403"/>
    </location>
</feature>
<evidence type="ECO:0000256" key="5">
    <source>
        <dbReference type="ARBA" id="ARBA00022692"/>
    </source>
</evidence>
<evidence type="ECO:0000256" key="10">
    <source>
        <dbReference type="SAM" id="Phobius"/>
    </source>
</evidence>
<feature type="transmembrane region" description="Helical" evidence="10">
    <location>
        <begin position="194"/>
        <end position="213"/>
    </location>
</feature>
<keyword evidence="5 10" id="KW-0812">Transmembrane</keyword>
<keyword evidence="4" id="KW-1003">Cell membrane</keyword>
<organism evidence="13 14">
    <name type="scientific">Erythrobacter rubeus</name>
    <dbReference type="NCBI Taxonomy" id="2760803"/>
    <lineage>
        <taxon>Bacteria</taxon>
        <taxon>Pseudomonadati</taxon>
        <taxon>Pseudomonadota</taxon>
        <taxon>Alphaproteobacteria</taxon>
        <taxon>Sphingomonadales</taxon>
        <taxon>Erythrobacteraceae</taxon>
        <taxon>Erythrobacter/Porphyrobacter group</taxon>
        <taxon>Erythrobacter</taxon>
    </lineage>
</organism>
<feature type="compositionally biased region" description="Basic and acidic residues" evidence="9">
    <location>
        <begin position="611"/>
        <end position="629"/>
    </location>
</feature>
<dbReference type="EMBL" id="JACXLC010000001">
    <property type="protein sequence ID" value="MBD2843355.1"/>
    <property type="molecule type" value="Genomic_DNA"/>
</dbReference>
<feature type="transmembrane region" description="Helical" evidence="10">
    <location>
        <begin position="278"/>
        <end position="297"/>
    </location>
</feature>
<dbReference type="PANTHER" id="PTHR32507:SF0">
    <property type="entry name" value="NA(+)_H(+) ANTIPORTER 2-RELATED"/>
    <property type="match status" value="1"/>
</dbReference>
<feature type="transmembrane region" description="Helical" evidence="10">
    <location>
        <begin position="93"/>
        <end position="112"/>
    </location>
</feature>
<reference evidence="13 14" key="1">
    <citation type="submission" date="2020-09" db="EMBL/GenBank/DDBJ databases">
        <authorList>
            <person name="Yoon J.-W."/>
        </authorList>
    </citation>
    <scope>NUCLEOTIDE SEQUENCE [LARGE SCALE GENOMIC DNA]</scope>
    <source>
        <strain evidence="13 14">KMU-140</strain>
    </source>
</reference>
<protein>
    <submittedName>
        <fullName evidence="13">Sodium:proton antiporter</fullName>
    </submittedName>
</protein>
<keyword evidence="14" id="KW-1185">Reference proteome</keyword>
<dbReference type="InterPro" id="IPR006153">
    <property type="entry name" value="Cation/H_exchanger_TM"/>
</dbReference>
<evidence type="ECO:0000313" key="14">
    <source>
        <dbReference type="Proteomes" id="UP000635384"/>
    </source>
</evidence>
<proteinExistence type="predicted"/>
<keyword evidence="6 10" id="KW-1133">Transmembrane helix</keyword>